<dbReference type="PANTHER" id="PTHR34105:SF1">
    <property type="entry name" value="PROLINE-, GLUTAMIC ACID- AND LEUCINE-RICH PROTEIN 1"/>
    <property type="match status" value="1"/>
</dbReference>
<dbReference type="AlphaFoldDB" id="A0A8H7UJ29"/>
<evidence type="ECO:0000256" key="5">
    <source>
        <dbReference type="SAM" id="MobiDB-lite"/>
    </source>
</evidence>
<feature type="compositionally biased region" description="Polar residues" evidence="5">
    <location>
        <begin position="678"/>
        <end position="693"/>
    </location>
</feature>
<dbReference type="GO" id="GO:0005634">
    <property type="term" value="C:nucleus"/>
    <property type="evidence" value="ECO:0007669"/>
    <property type="project" value="UniProtKB-SubCell"/>
</dbReference>
<dbReference type="Pfam" id="PF08167">
    <property type="entry name" value="RIX1"/>
    <property type="match status" value="1"/>
</dbReference>
<dbReference type="EMBL" id="JAEPQZ010000002">
    <property type="protein sequence ID" value="KAG2184985.1"/>
    <property type="molecule type" value="Genomic_DNA"/>
</dbReference>
<evidence type="ECO:0000256" key="2">
    <source>
        <dbReference type="ARBA" id="ARBA00010511"/>
    </source>
</evidence>
<feature type="region of interest" description="Disordered" evidence="5">
    <location>
        <begin position="606"/>
        <end position="625"/>
    </location>
</feature>
<evidence type="ECO:0000259" key="6">
    <source>
        <dbReference type="Pfam" id="PF08167"/>
    </source>
</evidence>
<sequence>MANQDQLQGLLAYLSNDSQIERYLPFVLESLSLARFIEDDGADSINFHKWITRLNSLLHSKNSTARYAGITLIRATCEQSNTLYLANVSSWVPNVLNLLTRPEPTAVQEESIKTLQMLFAKTVDKPEVQREVTSPNLPKFNHALLTLSGNKDLLPAIFNALISSFTNFPTTSRPIADNSRKLCLSLLDGSFGHSSSIIESASACLANIFLTATNANRPELWRNTALRLLGTANRALDRLFDTIDEESSKSDKLPAYDFPSVVPEYSEAFIVLFKRTEAINEAIIKTLTTSSHAAMSIPVAQIVDYLCRVYNVNAGSLMRDFKDKGEYSCLMAGMPKLTLNVNRLFAALIHCCGNSLIRYLRLFSSLLLQLLTQNKKKRVVRASLYELITLCLEKFGVGFGEMVSKPLLTIIFEDIQLPKKRQTTVADPKSHAQAAGKQPGKKRKRDITNSDEIVHSLAEDSPTTLLLSSLEALAALLMCYGSSLSAEQRSSIDSLLLTRILNETQKINGEKTNECVTEKLYECLIASVMRPIETQASVLPHALHIFSTGARCQSHSLRLVCTRGLSICEMIMHSRLPPIPRSESKAAPVVYIPGLGNLIDEKTVNSSKATVPKSSDVGDDMEEINEPEDPVMSFRDEISDLSQSTHKTNMNFEHKKQGNGATAKVETPVKKIATSNEIQSTRPEPQSNGTAILQESEPETQTEVKRIRIEETKVIEQSPAHEENVITQTEVTQSNTVVAEQVIAPASVPSVNEVTKILSAAEASDDEDMMDIPDIDMGGPDSDIESD</sequence>
<feature type="compositionally biased region" description="Acidic residues" evidence="5">
    <location>
        <begin position="763"/>
        <end position="774"/>
    </location>
</feature>
<dbReference type="InterPro" id="IPR012583">
    <property type="entry name" value="RIX1_N"/>
</dbReference>
<dbReference type="SUPFAM" id="SSF48371">
    <property type="entry name" value="ARM repeat"/>
    <property type="match status" value="1"/>
</dbReference>
<dbReference type="GO" id="GO:0006364">
    <property type="term" value="P:rRNA processing"/>
    <property type="evidence" value="ECO:0007669"/>
    <property type="project" value="TreeGrafter"/>
</dbReference>
<evidence type="ECO:0000256" key="1">
    <source>
        <dbReference type="ARBA" id="ARBA00004123"/>
    </source>
</evidence>
<keyword evidence="4" id="KW-0539">Nucleus</keyword>
<feature type="region of interest" description="Disordered" evidence="5">
    <location>
        <begin position="678"/>
        <end position="703"/>
    </location>
</feature>
<keyword evidence="8" id="KW-1185">Reference proteome</keyword>
<gene>
    <name evidence="7" type="ORF">INT43_000898</name>
</gene>
<feature type="domain" description="Pre-rRNA-processing protein RIX1 N-terminal" evidence="6">
    <location>
        <begin position="10"/>
        <end position="191"/>
    </location>
</feature>
<evidence type="ECO:0000256" key="4">
    <source>
        <dbReference type="ARBA" id="ARBA00023242"/>
    </source>
</evidence>
<dbReference type="Proteomes" id="UP000654370">
    <property type="component" value="Unassembled WGS sequence"/>
</dbReference>
<organism evidence="7 8">
    <name type="scientific">Mortierella isabellina</name>
    <name type="common">Filamentous fungus</name>
    <name type="synonym">Umbelopsis isabellina</name>
    <dbReference type="NCBI Taxonomy" id="91625"/>
    <lineage>
        <taxon>Eukaryota</taxon>
        <taxon>Fungi</taxon>
        <taxon>Fungi incertae sedis</taxon>
        <taxon>Mucoromycota</taxon>
        <taxon>Mucoromycotina</taxon>
        <taxon>Umbelopsidomycetes</taxon>
        <taxon>Umbelopsidales</taxon>
        <taxon>Umbelopsidaceae</taxon>
        <taxon>Umbelopsis</taxon>
    </lineage>
</organism>
<feature type="region of interest" description="Disordered" evidence="5">
    <location>
        <begin position="761"/>
        <end position="787"/>
    </location>
</feature>
<name>A0A8H7UJ29_MORIS</name>
<dbReference type="PANTHER" id="PTHR34105">
    <property type="entry name" value="PROLINE-, GLUTAMIC ACID- AND LEUCINE-RICH PROTEIN 1"/>
    <property type="match status" value="1"/>
</dbReference>
<dbReference type="InterPro" id="IPR011989">
    <property type="entry name" value="ARM-like"/>
</dbReference>
<reference evidence="7" key="1">
    <citation type="submission" date="2020-12" db="EMBL/GenBank/DDBJ databases">
        <title>Metabolic potential, ecology and presence of endohyphal bacteria is reflected in genomic diversity of Mucoromycotina.</title>
        <authorList>
            <person name="Muszewska A."/>
            <person name="Okrasinska A."/>
            <person name="Steczkiewicz K."/>
            <person name="Drgas O."/>
            <person name="Orlowska M."/>
            <person name="Perlinska-Lenart U."/>
            <person name="Aleksandrzak-Piekarczyk T."/>
            <person name="Szatraj K."/>
            <person name="Zielenkiewicz U."/>
            <person name="Pilsyk S."/>
            <person name="Malc E."/>
            <person name="Mieczkowski P."/>
            <person name="Kruszewska J.S."/>
            <person name="Biernat P."/>
            <person name="Pawlowska J."/>
        </authorList>
    </citation>
    <scope>NUCLEOTIDE SEQUENCE</scope>
    <source>
        <strain evidence="7">WA0000067209</strain>
    </source>
</reference>
<dbReference type="InterPro" id="IPR016024">
    <property type="entry name" value="ARM-type_fold"/>
</dbReference>
<evidence type="ECO:0000313" key="8">
    <source>
        <dbReference type="Proteomes" id="UP000654370"/>
    </source>
</evidence>
<comment type="caution">
    <text evidence="7">The sequence shown here is derived from an EMBL/GenBank/DDBJ whole genome shotgun (WGS) entry which is preliminary data.</text>
</comment>
<dbReference type="OrthoDB" id="20900at2759"/>
<proteinExistence type="inferred from homology"/>
<feature type="region of interest" description="Disordered" evidence="5">
    <location>
        <begin position="422"/>
        <end position="446"/>
    </location>
</feature>
<comment type="similarity">
    <text evidence="2">Belongs to the RIX1/PELP1 family.</text>
</comment>
<protein>
    <recommendedName>
        <fullName evidence="3">Pre-rRNA-processing protein RIX1</fullName>
    </recommendedName>
</protein>
<comment type="subcellular location">
    <subcellularLocation>
        <location evidence="1">Nucleus</location>
    </subcellularLocation>
</comment>
<evidence type="ECO:0000256" key="3">
    <source>
        <dbReference type="ARBA" id="ARBA00021502"/>
    </source>
</evidence>
<dbReference type="Gene3D" id="1.25.10.10">
    <property type="entry name" value="Leucine-rich Repeat Variant"/>
    <property type="match status" value="1"/>
</dbReference>
<accession>A0A8H7UJ29</accession>
<evidence type="ECO:0000313" key="7">
    <source>
        <dbReference type="EMBL" id="KAG2184985.1"/>
    </source>
</evidence>